<dbReference type="PATRIC" id="fig|136857.5.peg.2566"/>
<accession>A0A0G3H9K6</accession>
<dbReference type="AlphaFoldDB" id="A0A0G3H9K6"/>
<dbReference type="InterPro" id="IPR023393">
    <property type="entry name" value="START-like_dom_sf"/>
</dbReference>
<evidence type="ECO:0000313" key="1">
    <source>
        <dbReference type="EMBL" id="AKK10004.1"/>
    </source>
</evidence>
<dbReference type="KEGG" id="cted:CTEST_13005"/>
<organism evidence="1 2">
    <name type="scientific">Corynebacterium testudinoris</name>
    <dbReference type="NCBI Taxonomy" id="136857"/>
    <lineage>
        <taxon>Bacteria</taxon>
        <taxon>Bacillati</taxon>
        <taxon>Actinomycetota</taxon>
        <taxon>Actinomycetes</taxon>
        <taxon>Mycobacteriales</taxon>
        <taxon>Corynebacteriaceae</taxon>
        <taxon>Corynebacterium</taxon>
    </lineage>
</organism>
<evidence type="ECO:0000313" key="2">
    <source>
        <dbReference type="Proteomes" id="UP000035540"/>
    </source>
</evidence>
<name>A0A0G3H9K6_9CORY</name>
<dbReference type="CDD" id="cd07812">
    <property type="entry name" value="SRPBCC"/>
    <property type="match status" value="1"/>
</dbReference>
<dbReference type="Proteomes" id="UP000035540">
    <property type="component" value="Chromosome"/>
</dbReference>
<sequence length="117" mass="13312">MLLAAHNSPQPDVALFRTLVAEHTGLVISMLNSFGVDPESLIFAASDTDTTNTRSQEYRRFVPATPDEVWSLLSDPDRWLEWNSVEFKRCERADFGVIRAYPPLRLTAPDHHLRVDC</sequence>
<dbReference type="RefSeq" id="WP_047254075.1">
    <property type="nucleotide sequence ID" value="NZ_CP011545.1"/>
</dbReference>
<reference evidence="1 2" key="1">
    <citation type="journal article" date="2015" name="Genome Announc.">
        <title>Complete Genome Sequence of the Type Strain Corynebacterium testudinoris DSM 44614, Recovered from Necrotic Lesions in the Mouth of a Tortoise.</title>
        <authorList>
            <person name="Ruckert C."/>
            <person name="Kriete M."/>
            <person name="Jaenicke S."/>
            <person name="Winkler A."/>
            <person name="Tauch A."/>
        </authorList>
    </citation>
    <scope>NUCLEOTIDE SEQUENCE [LARGE SCALE GENOMIC DNA]</scope>
    <source>
        <strain evidence="1 2">DSM 44614</strain>
    </source>
</reference>
<dbReference type="Pfam" id="PF10604">
    <property type="entry name" value="Polyketide_cyc2"/>
    <property type="match status" value="1"/>
</dbReference>
<protein>
    <submittedName>
        <fullName evidence="1">Polyketide cyclase / dehydrase and lipid transport</fullName>
    </submittedName>
</protein>
<keyword evidence="2" id="KW-1185">Reference proteome</keyword>
<dbReference type="STRING" id="136857.CTEST_13005"/>
<dbReference type="EMBL" id="CP011545">
    <property type="protein sequence ID" value="AKK10004.1"/>
    <property type="molecule type" value="Genomic_DNA"/>
</dbReference>
<reference evidence="2" key="2">
    <citation type="submission" date="2015-05" db="EMBL/GenBank/DDBJ databases">
        <title>Complete genome sequence of Corynebacterium testudinoris DSM 44614, recovered from necrotic lesions in the mouth of a tortoise.</title>
        <authorList>
            <person name="Ruckert C."/>
            <person name="Albersmeier A."/>
            <person name="Winkler A."/>
            <person name="Tauch A."/>
        </authorList>
    </citation>
    <scope>NUCLEOTIDE SEQUENCE [LARGE SCALE GENOMIC DNA]</scope>
    <source>
        <strain evidence="2">DSM 44614</strain>
    </source>
</reference>
<dbReference type="Gene3D" id="3.30.530.20">
    <property type="match status" value="1"/>
</dbReference>
<gene>
    <name evidence="1" type="ORF">CTEST_13005</name>
</gene>
<dbReference type="InterPro" id="IPR019587">
    <property type="entry name" value="Polyketide_cyclase/dehydratase"/>
</dbReference>
<dbReference type="OrthoDB" id="9801773at2"/>
<dbReference type="SUPFAM" id="SSF55961">
    <property type="entry name" value="Bet v1-like"/>
    <property type="match status" value="1"/>
</dbReference>
<proteinExistence type="predicted"/>